<protein>
    <submittedName>
        <fullName evidence="1">SpoVT/AbrB-like protein</fullName>
    </submittedName>
</protein>
<dbReference type="Gene3D" id="2.10.260.10">
    <property type="match status" value="1"/>
</dbReference>
<dbReference type="SUPFAM" id="SSF89447">
    <property type="entry name" value="AbrB/MazE/MraZ-like"/>
    <property type="match status" value="1"/>
</dbReference>
<comment type="caution">
    <text evidence="1">The sequence shown here is derived from an EMBL/GenBank/DDBJ whole genome shotgun (WGS) entry which is preliminary data.</text>
</comment>
<dbReference type="Proteomes" id="UP000005496">
    <property type="component" value="Unassembled WGS sequence"/>
</dbReference>
<evidence type="ECO:0000313" key="1">
    <source>
        <dbReference type="EMBL" id="EFI36237.1"/>
    </source>
</evidence>
<dbReference type="PANTHER" id="PTHR37550:SF3">
    <property type="entry name" value="ANTITOXIN VAPB1"/>
    <property type="match status" value="1"/>
</dbReference>
<dbReference type="OrthoDB" id="9810009at2"/>
<name>D6SK34_9BACT</name>
<accession>D6SK34</accession>
<proteinExistence type="predicted"/>
<keyword evidence="2" id="KW-1185">Reference proteome</keyword>
<sequence>METTRVIQTEHSQAIELPQEYQIDADRVKIRRYKNTLIIEPLPENWDWLDEVIGPLDTDFEQAVAEQPAVQSRAELDFFE</sequence>
<dbReference type="RefSeq" id="WP_008869359.1">
    <property type="nucleotide sequence ID" value="NZ_ACJN02000001.1"/>
</dbReference>
<dbReference type="EMBL" id="ACJN02000001">
    <property type="protein sequence ID" value="EFI36237.1"/>
    <property type="molecule type" value="Genomic_DNA"/>
</dbReference>
<dbReference type="InterPro" id="IPR037914">
    <property type="entry name" value="SpoVT-AbrB_sf"/>
</dbReference>
<reference evidence="1" key="1">
    <citation type="submission" date="2010-05" db="EMBL/GenBank/DDBJ databases">
        <title>The draft genome of Desulfonatronospira thiodismutans ASO3-1.</title>
        <authorList>
            <consortium name="US DOE Joint Genome Institute (JGI-PGF)"/>
            <person name="Lucas S."/>
            <person name="Copeland A."/>
            <person name="Lapidus A."/>
            <person name="Cheng J.-F."/>
            <person name="Bruce D."/>
            <person name="Goodwin L."/>
            <person name="Pitluck S."/>
            <person name="Chertkov O."/>
            <person name="Brettin T."/>
            <person name="Detter J.C."/>
            <person name="Han C."/>
            <person name="Land M.L."/>
            <person name="Hauser L."/>
            <person name="Kyrpides N."/>
            <person name="Mikhailova N."/>
            <person name="Muyzer G."/>
            <person name="Woyke T."/>
        </authorList>
    </citation>
    <scope>NUCLEOTIDE SEQUENCE [LARGE SCALE GENOMIC DNA]</scope>
    <source>
        <strain evidence="1">ASO3-1</strain>
    </source>
</reference>
<organism evidence="1 2">
    <name type="scientific">Desulfonatronospira thiodismutans ASO3-1</name>
    <dbReference type="NCBI Taxonomy" id="555779"/>
    <lineage>
        <taxon>Bacteria</taxon>
        <taxon>Pseudomonadati</taxon>
        <taxon>Thermodesulfobacteriota</taxon>
        <taxon>Desulfovibrionia</taxon>
        <taxon>Desulfovibrionales</taxon>
        <taxon>Desulfonatronovibrionaceae</taxon>
        <taxon>Desulfonatronospira</taxon>
    </lineage>
</organism>
<evidence type="ECO:0000313" key="2">
    <source>
        <dbReference type="Proteomes" id="UP000005496"/>
    </source>
</evidence>
<dbReference type="eggNOG" id="ENOG502ZTZT">
    <property type="taxonomic scope" value="Bacteria"/>
</dbReference>
<dbReference type="AlphaFoldDB" id="D6SK34"/>
<dbReference type="InterPro" id="IPR051734">
    <property type="entry name" value="VapB_TA_antitoxins"/>
</dbReference>
<dbReference type="PANTHER" id="PTHR37550">
    <property type="entry name" value="ANTITOXIN VAPB1"/>
    <property type="match status" value="1"/>
</dbReference>
<gene>
    <name evidence="1" type="ORF">Dthio_PD3694</name>
</gene>